<feature type="transmembrane region" description="Helical" evidence="1">
    <location>
        <begin position="96"/>
        <end position="118"/>
    </location>
</feature>
<reference evidence="4" key="1">
    <citation type="journal article" date="2015" name="Nat. Genet.">
        <title>The genome and transcriptome of the zoonotic hookworm Ancylostoma ceylanicum identify infection-specific gene families.</title>
        <authorList>
            <person name="Schwarz E.M."/>
            <person name="Hu Y."/>
            <person name="Antoshechkin I."/>
            <person name="Miller M.M."/>
            <person name="Sternberg P.W."/>
            <person name="Aroian R.V."/>
        </authorList>
    </citation>
    <scope>NUCLEOTIDE SEQUENCE</scope>
    <source>
        <strain evidence="4">HY135</strain>
    </source>
</reference>
<dbReference type="PANTHER" id="PTHR36694:SF11">
    <property type="entry name" value="LP21121P-RELATED"/>
    <property type="match status" value="1"/>
</dbReference>
<organism evidence="3 4">
    <name type="scientific">Ancylostoma ceylanicum</name>
    <dbReference type="NCBI Taxonomy" id="53326"/>
    <lineage>
        <taxon>Eukaryota</taxon>
        <taxon>Metazoa</taxon>
        <taxon>Ecdysozoa</taxon>
        <taxon>Nematoda</taxon>
        <taxon>Chromadorea</taxon>
        <taxon>Rhabditida</taxon>
        <taxon>Rhabditina</taxon>
        <taxon>Rhabditomorpha</taxon>
        <taxon>Strongyloidea</taxon>
        <taxon>Ancylostomatidae</taxon>
        <taxon>Ancylostomatinae</taxon>
        <taxon>Ancylostoma</taxon>
    </lineage>
</organism>
<feature type="transmembrane region" description="Helical" evidence="1">
    <location>
        <begin position="61"/>
        <end position="84"/>
    </location>
</feature>
<dbReference type="InterPro" id="IPR054291">
    <property type="entry name" value="DUF7027"/>
</dbReference>
<sequence length="205" mass="22949">MSSSLPSSKMEFDPNSEKWECCCCTLPSGLQILATSEMVIATIIAAVATHQVAKDTESPSYFELCLISMMLLLAVTSALLIVGIHRHDTKLMYPTLVARVLFIIFVQVFGVSTVVAPHHVHSKWDTNKKEQSDQEPNVALRLVMLMFAMLFITILVFYCIYLVVRCLQYQRSYCRMKERRASLIQAGMIDPDAGSRRASSLPGLP</sequence>
<dbReference type="Proteomes" id="UP000024635">
    <property type="component" value="Unassembled WGS sequence"/>
</dbReference>
<dbReference type="PANTHER" id="PTHR36694">
    <property type="entry name" value="PASIFLORA 1, ISOFORM A-RELATED"/>
    <property type="match status" value="1"/>
</dbReference>
<accession>A0A016VBE4</accession>
<feature type="transmembrane region" description="Helical" evidence="1">
    <location>
        <begin position="138"/>
        <end position="167"/>
    </location>
</feature>
<keyword evidence="1" id="KW-0812">Transmembrane</keyword>
<evidence type="ECO:0000313" key="3">
    <source>
        <dbReference type="EMBL" id="EYC24372.1"/>
    </source>
</evidence>
<dbReference type="EMBL" id="JARK01001350">
    <property type="protein sequence ID" value="EYC24372.1"/>
    <property type="molecule type" value="Genomic_DNA"/>
</dbReference>
<comment type="caution">
    <text evidence="3">The sequence shown here is derived from an EMBL/GenBank/DDBJ whole genome shotgun (WGS) entry which is preliminary data.</text>
</comment>
<dbReference type="Pfam" id="PF22954">
    <property type="entry name" value="DUF7027"/>
    <property type="match status" value="1"/>
</dbReference>
<keyword evidence="4" id="KW-1185">Reference proteome</keyword>
<protein>
    <recommendedName>
        <fullName evidence="2">DUF7027 domain-containing protein</fullName>
    </recommendedName>
</protein>
<evidence type="ECO:0000313" key="4">
    <source>
        <dbReference type="Proteomes" id="UP000024635"/>
    </source>
</evidence>
<evidence type="ECO:0000259" key="2">
    <source>
        <dbReference type="Pfam" id="PF22954"/>
    </source>
</evidence>
<dbReference type="OrthoDB" id="5779725at2759"/>
<evidence type="ECO:0000256" key="1">
    <source>
        <dbReference type="SAM" id="Phobius"/>
    </source>
</evidence>
<keyword evidence="1" id="KW-1133">Transmembrane helix</keyword>
<keyword evidence="1" id="KW-0472">Membrane</keyword>
<feature type="domain" description="DUF7027" evidence="2">
    <location>
        <begin position="28"/>
        <end position="122"/>
    </location>
</feature>
<name>A0A016VBE4_9BILA</name>
<gene>
    <name evidence="3" type="primary">Acey_s0014.g2472</name>
    <name evidence="3" type="synonym">Acey-T05E7.4</name>
    <name evidence="3" type="ORF">Y032_0014g2472</name>
</gene>
<dbReference type="AlphaFoldDB" id="A0A016VBE4"/>
<proteinExistence type="predicted"/>